<gene>
    <name evidence="2" type="ORF">GRJ2_001725400</name>
</gene>
<evidence type="ECO:0000259" key="1">
    <source>
        <dbReference type="Pfam" id="PF00078"/>
    </source>
</evidence>
<comment type="caution">
    <text evidence="2">The sequence shown here is derived from an EMBL/GenBank/DDBJ whole genome shotgun (WGS) entry which is preliminary data.</text>
</comment>
<evidence type="ECO:0000313" key="2">
    <source>
        <dbReference type="EMBL" id="GAB0192601.1"/>
    </source>
</evidence>
<dbReference type="AlphaFoldDB" id="A0ABC9X4U6"/>
<protein>
    <submittedName>
        <fullName evidence="2">Mitochondrial enolase superfamily member 1</fullName>
    </submittedName>
</protein>
<dbReference type="PANTHER" id="PTHR33332">
    <property type="entry name" value="REVERSE TRANSCRIPTASE DOMAIN-CONTAINING PROTEIN"/>
    <property type="match status" value="1"/>
</dbReference>
<organism evidence="2 3">
    <name type="scientific">Grus japonensis</name>
    <name type="common">Japanese crane</name>
    <name type="synonym">Red-crowned crane</name>
    <dbReference type="NCBI Taxonomy" id="30415"/>
    <lineage>
        <taxon>Eukaryota</taxon>
        <taxon>Metazoa</taxon>
        <taxon>Chordata</taxon>
        <taxon>Craniata</taxon>
        <taxon>Vertebrata</taxon>
        <taxon>Euteleostomi</taxon>
        <taxon>Archelosauria</taxon>
        <taxon>Archosauria</taxon>
        <taxon>Dinosauria</taxon>
        <taxon>Saurischia</taxon>
        <taxon>Theropoda</taxon>
        <taxon>Coelurosauria</taxon>
        <taxon>Aves</taxon>
        <taxon>Neognathae</taxon>
        <taxon>Neoaves</taxon>
        <taxon>Gruiformes</taxon>
        <taxon>Gruidae</taxon>
        <taxon>Grus</taxon>
    </lineage>
</organism>
<dbReference type="InterPro" id="IPR000477">
    <property type="entry name" value="RT_dom"/>
</dbReference>
<accession>A0ABC9X4U6</accession>
<dbReference type="EMBL" id="BAAFJT010000008">
    <property type="protein sequence ID" value="GAB0192601.1"/>
    <property type="molecule type" value="Genomic_DNA"/>
</dbReference>
<keyword evidence="3" id="KW-1185">Reference proteome</keyword>
<dbReference type="Proteomes" id="UP001623348">
    <property type="component" value="Unassembled WGS sequence"/>
</dbReference>
<dbReference type="Pfam" id="PF00078">
    <property type="entry name" value="RVT_1"/>
    <property type="match status" value="1"/>
</dbReference>
<reference evidence="2 3" key="1">
    <citation type="submission" date="2024-06" db="EMBL/GenBank/DDBJ databases">
        <title>The draft genome of Grus japonensis, version 3.</title>
        <authorList>
            <person name="Nabeshima K."/>
            <person name="Suzuki S."/>
            <person name="Onuma M."/>
        </authorList>
    </citation>
    <scope>NUCLEOTIDE SEQUENCE [LARGE SCALE GENOMIC DNA]</scope>
    <source>
        <strain evidence="2 3">451A</strain>
    </source>
</reference>
<name>A0ABC9X4U6_GRUJA</name>
<sequence>MFSDLLHHLDTHKSVGLDEIYPGVLRELAEVLTKPLSIIYQQSWLTGEVPVDWKLANVTPIYKKGQKENPGNYRPVSLTSVPGKVMEQITLSAITRHVQDKQVIRPSQHGFMKGGSCLTNLIYFYDKVTPLVDVVYLDISKAFDTISLKDF</sequence>
<proteinExistence type="predicted"/>
<evidence type="ECO:0000313" key="3">
    <source>
        <dbReference type="Proteomes" id="UP001623348"/>
    </source>
</evidence>
<feature type="domain" description="Reverse transcriptase" evidence="1">
    <location>
        <begin position="67"/>
        <end position="149"/>
    </location>
</feature>